<feature type="compositionally biased region" description="Polar residues" evidence="1">
    <location>
        <begin position="267"/>
        <end position="324"/>
    </location>
</feature>
<dbReference type="Proteomes" id="UP000606274">
    <property type="component" value="Unassembled WGS sequence"/>
</dbReference>
<evidence type="ECO:0000256" key="1">
    <source>
        <dbReference type="SAM" id="MobiDB-lite"/>
    </source>
</evidence>
<keyword evidence="3" id="KW-1185">Reference proteome</keyword>
<feature type="region of interest" description="Disordered" evidence="1">
    <location>
        <begin position="470"/>
        <end position="546"/>
    </location>
</feature>
<feature type="compositionally biased region" description="Basic and acidic residues" evidence="1">
    <location>
        <begin position="345"/>
        <end position="365"/>
    </location>
</feature>
<name>A0A8T0AB48_SILME</name>
<reference evidence="2" key="1">
    <citation type="submission" date="2020-08" db="EMBL/GenBank/DDBJ databases">
        <title>Chromosome-level assembly of Southern catfish (Silurus meridionalis) provides insights into visual adaptation to the nocturnal and benthic lifestyles.</title>
        <authorList>
            <person name="Zhang Y."/>
            <person name="Wang D."/>
            <person name="Peng Z."/>
        </authorList>
    </citation>
    <scope>NUCLEOTIDE SEQUENCE</scope>
    <source>
        <strain evidence="2">SWU-2019-XX</strain>
        <tissue evidence="2">Muscle</tissue>
    </source>
</reference>
<feature type="compositionally biased region" description="Basic and acidic residues" evidence="1">
    <location>
        <begin position="327"/>
        <end position="336"/>
    </location>
</feature>
<proteinExistence type="predicted"/>
<dbReference type="AlphaFoldDB" id="A0A8T0AB48"/>
<protein>
    <submittedName>
        <fullName evidence="2">Uncharacterized protein</fullName>
    </submittedName>
</protein>
<dbReference type="EMBL" id="JABFDY010000024">
    <property type="protein sequence ID" value="KAF7689347.1"/>
    <property type="molecule type" value="Genomic_DNA"/>
</dbReference>
<feature type="compositionally biased region" description="Polar residues" evidence="1">
    <location>
        <begin position="366"/>
        <end position="391"/>
    </location>
</feature>
<feature type="region of interest" description="Disordered" evidence="1">
    <location>
        <begin position="267"/>
        <end position="391"/>
    </location>
</feature>
<feature type="compositionally biased region" description="Low complexity" evidence="1">
    <location>
        <begin position="151"/>
        <end position="160"/>
    </location>
</feature>
<sequence length="559" mass="63302">MESRSRNTSRRSSVSQRTEPKKERDPSSTRAIFQRANRFLSQDRDPPDASAFTHVRYYERGHPLPTNCSPERKATIPFRNPELGLPSYRRRQDTLTGEATSGLSPLRCMTYSNFRRGDSQSRASPRSCSPRSNNISPHRQSQSLSHRRGSTTHLHVSSHSSSKRASRKCSPATRRASVVSQTHSPSLISASNRYTDSSSHSQKQTPSQSSYGQHSLDSETLYRNLQSIASSAESDASQHGRNGWSKRARSKLETDSCCYGNGRSSRISGCNTRKSGRNTVCNSRDFSPPGSESNRSQFTPKESSHMSGYNSRNSHQSTGSNSPDGSPPHKDYDKNGHTRYRKQNLYRDDKERPLSKSFTPDRHSITEPSQSNLSLHGSTQSPMSSASPELSHNIVQSNQIQVETTKINNQTTERSKSTIRRGLEALILSENTRSKSQSSVPEMTIEDYVVIADIPKVNLYPEEDEAIMVRRRPQSRSPRRDKLHSYREESERRDEYVEPEERGRGRERGRDRRERERRRHDKDMGGSSETNSTVSGITQVSQVKKHSTCFHNRLLLMLV</sequence>
<feature type="region of interest" description="Disordered" evidence="1">
    <location>
        <begin position="229"/>
        <end position="248"/>
    </location>
</feature>
<feature type="compositionally biased region" description="Polar residues" evidence="1">
    <location>
        <begin position="94"/>
        <end position="103"/>
    </location>
</feature>
<feature type="region of interest" description="Disordered" evidence="1">
    <location>
        <begin position="1"/>
        <end position="31"/>
    </location>
</feature>
<evidence type="ECO:0000313" key="2">
    <source>
        <dbReference type="EMBL" id="KAF7689347.1"/>
    </source>
</evidence>
<feature type="compositionally biased region" description="Polar residues" evidence="1">
    <location>
        <begin position="527"/>
        <end position="542"/>
    </location>
</feature>
<organism evidence="2 3">
    <name type="scientific">Silurus meridionalis</name>
    <name type="common">Southern catfish</name>
    <name type="synonym">Silurus soldatovi meridionalis</name>
    <dbReference type="NCBI Taxonomy" id="175797"/>
    <lineage>
        <taxon>Eukaryota</taxon>
        <taxon>Metazoa</taxon>
        <taxon>Chordata</taxon>
        <taxon>Craniata</taxon>
        <taxon>Vertebrata</taxon>
        <taxon>Euteleostomi</taxon>
        <taxon>Actinopterygii</taxon>
        <taxon>Neopterygii</taxon>
        <taxon>Teleostei</taxon>
        <taxon>Ostariophysi</taxon>
        <taxon>Siluriformes</taxon>
        <taxon>Siluridae</taxon>
        <taxon>Silurus</taxon>
    </lineage>
</organism>
<accession>A0A8T0AB48</accession>
<feature type="compositionally biased region" description="Polar residues" evidence="1">
    <location>
        <begin position="178"/>
        <end position="215"/>
    </location>
</feature>
<feature type="compositionally biased region" description="Polar residues" evidence="1">
    <location>
        <begin position="229"/>
        <end position="240"/>
    </location>
</feature>
<feature type="region of interest" description="Disordered" evidence="1">
    <location>
        <begin position="61"/>
        <end position="215"/>
    </location>
</feature>
<feature type="compositionally biased region" description="Basic and acidic residues" evidence="1">
    <location>
        <begin position="478"/>
        <end position="514"/>
    </location>
</feature>
<evidence type="ECO:0000313" key="3">
    <source>
        <dbReference type="Proteomes" id="UP000606274"/>
    </source>
</evidence>
<gene>
    <name evidence="2" type="ORF">HF521_012700</name>
</gene>
<feature type="compositionally biased region" description="Basic and acidic residues" evidence="1">
    <location>
        <begin position="18"/>
        <end position="27"/>
    </location>
</feature>
<comment type="caution">
    <text evidence="2">The sequence shown here is derived from an EMBL/GenBank/DDBJ whole genome shotgun (WGS) entry which is preliminary data.</text>
</comment>
<feature type="compositionally biased region" description="Low complexity" evidence="1">
    <location>
        <begin position="120"/>
        <end position="137"/>
    </location>
</feature>